<keyword evidence="2" id="KW-0966">Cell projection</keyword>
<dbReference type="InterPro" id="IPR038610">
    <property type="entry name" value="FliK-like_C_sf"/>
</dbReference>
<reference evidence="2 3" key="1">
    <citation type="submission" date="2019-03" db="EMBL/GenBank/DDBJ databases">
        <title>Genomic Encyclopedia of Type Strains, Phase IV (KMG-IV): sequencing the most valuable type-strain genomes for metagenomic binning, comparative biology and taxonomic classification.</title>
        <authorList>
            <person name="Goeker M."/>
        </authorList>
    </citation>
    <scope>NUCLEOTIDE SEQUENCE [LARGE SCALE GENOMIC DNA]</scope>
    <source>
        <strain evidence="2 3">DSM 24176</strain>
    </source>
</reference>
<keyword evidence="3" id="KW-1185">Reference proteome</keyword>
<gene>
    <name evidence="2" type="ORF">EDC19_0719</name>
</gene>
<organism evidence="2 3">
    <name type="scientific">Natranaerovirga hydrolytica</name>
    <dbReference type="NCBI Taxonomy" id="680378"/>
    <lineage>
        <taxon>Bacteria</taxon>
        <taxon>Bacillati</taxon>
        <taxon>Bacillota</taxon>
        <taxon>Clostridia</taxon>
        <taxon>Lachnospirales</taxon>
        <taxon>Natranaerovirgaceae</taxon>
        <taxon>Natranaerovirga</taxon>
    </lineage>
</organism>
<sequence>MRISLDKSNQYIHLDKMKIKEQVLKTLQIGDIFEGEIDDIRHSLMQIKLKNNQFISARLLEQLEVNIGDKFLFQVKDKNNDQIIIKPYIDEKLTQGQQKIIQALEEANIPVNEKNMEVVKQLLFNQMPIHKENIKKYVQINNMHNESSIEDIIFLEKNNIPITKTNLEQLHLFKENEHSLIYKFDKFFEEVSSKLQAYTSEQTDTQDSHTHLLNLHSQLKDIIDKFNGLAQDNQDKEVSYNPVNQSETQNSIQLSQNEKEMVYDIIKSSMDLTVTKEEFVSNKMTLESIFQLIEKMPTDKKQVIIAKMVQDNVYEPLVRKDLLEQLFFSPKEVNKENLTHYYRALEDIIESAMNRSEGQLSQLANTKESIDFMKQLNEIIHYIQIPVKLKNQNVHSELYVYKNNEQNNKQSKASSVLLRLDFAHLGHIDIFLEKNNYQINSKFYIENDETKDILNTNLYGLTKVLKEKGYDFSSQIMTDHKKLEFPNDIMPKDQTSKVQRFSFDIRV</sequence>
<accession>A0A4R1N5M8</accession>
<evidence type="ECO:0000259" key="1">
    <source>
        <dbReference type="Pfam" id="PF02120"/>
    </source>
</evidence>
<dbReference type="Pfam" id="PF19753">
    <property type="entry name" value="DUF6240"/>
    <property type="match status" value="1"/>
</dbReference>
<keyword evidence="2" id="KW-0282">Flagellum</keyword>
<dbReference type="Proteomes" id="UP000294545">
    <property type="component" value="Unassembled WGS sequence"/>
</dbReference>
<comment type="caution">
    <text evidence="2">The sequence shown here is derived from an EMBL/GenBank/DDBJ whole genome shotgun (WGS) entry which is preliminary data.</text>
</comment>
<dbReference type="InterPro" id="IPR046207">
    <property type="entry name" value="DUF6240"/>
</dbReference>
<name>A0A4R1N5M8_9FIRM</name>
<dbReference type="AlphaFoldDB" id="A0A4R1N5M8"/>
<dbReference type="OrthoDB" id="2079238at2"/>
<dbReference type="Gene3D" id="3.30.750.140">
    <property type="match status" value="1"/>
</dbReference>
<dbReference type="Pfam" id="PF02120">
    <property type="entry name" value="Flg_hook"/>
    <property type="match status" value="1"/>
</dbReference>
<evidence type="ECO:0000313" key="2">
    <source>
        <dbReference type="EMBL" id="TCK98299.1"/>
    </source>
</evidence>
<protein>
    <submittedName>
        <fullName evidence="2">Flagellar hook-length control protein FliK</fullName>
    </submittedName>
</protein>
<proteinExistence type="predicted"/>
<dbReference type="InterPro" id="IPR021136">
    <property type="entry name" value="Flagellar_hook_control-like_C"/>
</dbReference>
<dbReference type="RefSeq" id="WP_132280617.1">
    <property type="nucleotide sequence ID" value="NZ_SMGQ01000011.1"/>
</dbReference>
<evidence type="ECO:0000313" key="3">
    <source>
        <dbReference type="Proteomes" id="UP000294545"/>
    </source>
</evidence>
<dbReference type="EMBL" id="SMGQ01000011">
    <property type="protein sequence ID" value="TCK98299.1"/>
    <property type="molecule type" value="Genomic_DNA"/>
</dbReference>
<keyword evidence="2" id="KW-0969">Cilium</keyword>
<feature type="domain" description="Flagellar hook-length control protein-like C-terminal" evidence="1">
    <location>
        <begin position="404"/>
        <end position="473"/>
    </location>
</feature>